<gene>
    <name evidence="1" type="ORF">ACFQ5K_12330</name>
</gene>
<proteinExistence type="predicted"/>
<protein>
    <submittedName>
        <fullName evidence="1">Rrf2 family transcriptional regulator</fullName>
    </submittedName>
</protein>
<dbReference type="PANTHER" id="PTHR33221">
    <property type="entry name" value="WINGED HELIX-TURN-HELIX TRANSCRIPTIONAL REGULATOR, RRF2 FAMILY"/>
    <property type="match status" value="1"/>
</dbReference>
<dbReference type="EMBL" id="JBHTOK010000079">
    <property type="protein sequence ID" value="MFD1442166.1"/>
    <property type="molecule type" value="Genomic_DNA"/>
</dbReference>
<evidence type="ECO:0000313" key="2">
    <source>
        <dbReference type="Proteomes" id="UP001597212"/>
    </source>
</evidence>
<dbReference type="RefSeq" id="WP_125754835.1">
    <property type="nucleotide sequence ID" value="NZ_JBHTOK010000079.1"/>
</dbReference>
<dbReference type="Gene3D" id="1.10.10.10">
    <property type="entry name" value="Winged helix-like DNA-binding domain superfamily/Winged helix DNA-binding domain"/>
    <property type="match status" value="1"/>
</dbReference>
<dbReference type="PROSITE" id="PS51197">
    <property type="entry name" value="HTH_RRF2_2"/>
    <property type="match status" value="1"/>
</dbReference>
<comment type="caution">
    <text evidence="1">The sequence shown here is derived from an EMBL/GenBank/DDBJ whole genome shotgun (WGS) entry which is preliminary data.</text>
</comment>
<dbReference type="Pfam" id="PF02082">
    <property type="entry name" value="Rrf2"/>
    <property type="match status" value="1"/>
</dbReference>
<accession>A0ABW4CXL0</accession>
<dbReference type="InterPro" id="IPR000944">
    <property type="entry name" value="Tscrpt_reg_Rrf2"/>
</dbReference>
<dbReference type="SUPFAM" id="SSF46785">
    <property type="entry name" value="Winged helix' DNA-binding domain"/>
    <property type="match status" value="1"/>
</dbReference>
<evidence type="ECO:0000313" key="1">
    <source>
        <dbReference type="EMBL" id="MFD1442166.1"/>
    </source>
</evidence>
<name>A0ABW4CXL0_9LACO</name>
<dbReference type="PANTHER" id="PTHR33221:SF15">
    <property type="entry name" value="HTH-TYPE TRANSCRIPTIONAL REGULATOR YWGB-RELATED"/>
    <property type="match status" value="1"/>
</dbReference>
<reference evidence="2" key="1">
    <citation type="journal article" date="2019" name="Int. J. Syst. Evol. Microbiol.">
        <title>The Global Catalogue of Microorganisms (GCM) 10K type strain sequencing project: providing services to taxonomists for standard genome sequencing and annotation.</title>
        <authorList>
            <consortium name="The Broad Institute Genomics Platform"/>
            <consortium name="The Broad Institute Genome Sequencing Center for Infectious Disease"/>
            <person name="Wu L."/>
            <person name="Ma J."/>
        </authorList>
    </citation>
    <scope>NUCLEOTIDE SEQUENCE [LARGE SCALE GENOMIC DNA]</scope>
    <source>
        <strain evidence="2">CCM 8912</strain>
    </source>
</reference>
<keyword evidence="2" id="KW-1185">Reference proteome</keyword>
<organism evidence="1 2">
    <name type="scientific">Lacticaseibacillus hegangensis</name>
    <dbReference type="NCBI Taxonomy" id="2486010"/>
    <lineage>
        <taxon>Bacteria</taxon>
        <taxon>Bacillati</taxon>
        <taxon>Bacillota</taxon>
        <taxon>Bacilli</taxon>
        <taxon>Lactobacillales</taxon>
        <taxon>Lactobacillaceae</taxon>
        <taxon>Lacticaseibacillus</taxon>
    </lineage>
</organism>
<dbReference type="InterPro" id="IPR036390">
    <property type="entry name" value="WH_DNA-bd_sf"/>
</dbReference>
<dbReference type="InterPro" id="IPR036388">
    <property type="entry name" value="WH-like_DNA-bd_sf"/>
</dbReference>
<sequence length="146" mass="15759">MQYSHKLSDAVHVLAYVQIGAGWDLSSKNIAASIEANPSVVRRLMAMLVKGGLLTSHPGMVQPALARPAAEISLLDVYRVVAADTPLLHVDEKTNPQCPIGGNIQDTLNEVYDQVQQAAEAKMAEVSVQQIIDGIVDRAKARNMMV</sequence>
<dbReference type="Proteomes" id="UP001597212">
    <property type="component" value="Unassembled WGS sequence"/>
</dbReference>